<accession>A0ABW9VIR4</accession>
<sequence>MNASMYAVDAEAAPRSSPTPRILRAGNKYKNDMDHRFSMIRRNTARHALWQRADFSAQRIRGTKMKKAARGLL</sequence>
<gene>
    <name evidence="2" type="ORF">GTP27_08630</name>
</gene>
<name>A0ABW9VIR4_9BURK</name>
<keyword evidence="3" id="KW-1185">Reference proteome</keyword>
<reference evidence="2 3" key="1">
    <citation type="submission" date="2019-12" db="EMBL/GenBank/DDBJ databases">
        <title>Novel species isolated from a subtropical stream in China.</title>
        <authorList>
            <person name="Lu H."/>
        </authorList>
    </citation>
    <scope>NUCLEOTIDE SEQUENCE [LARGE SCALE GENOMIC DNA]</scope>
    <source>
        <strain evidence="2 3">CY13W</strain>
    </source>
</reference>
<comment type="caution">
    <text evidence="2">The sequence shown here is derived from an EMBL/GenBank/DDBJ whole genome shotgun (WGS) entry which is preliminary data.</text>
</comment>
<feature type="region of interest" description="Disordered" evidence="1">
    <location>
        <begin position="1"/>
        <end position="25"/>
    </location>
</feature>
<organism evidence="2 3">
    <name type="scientific">Duganella qianjiadongensis</name>
    <dbReference type="NCBI Taxonomy" id="2692176"/>
    <lineage>
        <taxon>Bacteria</taxon>
        <taxon>Pseudomonadati</taxon>
        <taxon>Pseudomonadota</taxon>
        <taxon>Betaproteobacteria</taxon>
        <taxon>Burkholderiales</taxon>
        <taxon>Oxalobacteraceae</taxon>
        <taxon>Telluria group</taxon>
        <taxon>Duganella</taxon>
    </lineage>
</organism>
<evidence type="ECO:0000313" key="3">
    <source>
        <dbReference type="Proteomes" id="UP000478090"/>
    </source>
</evidence>
<protein>
    <recommendedName>
        <fullName evidence="4">Transposase</fullName>
    </recommendedName>
</protein>
<dbReference type="EMBL" id="WWCM01000004">
    <property type="protein sequence ID" value="MYM39395.1"/>
    <property type="molecule type" value="Genomic_DNA"/>
</dbReference>
<proteinExistence type="predicted"/>
<evidence type="ECO:0008006" key="4">
    <source>
        <dbReference type="Google" id="ProtNLM"/>
    </source>
</evidence>
<dbReference type="Proteomes" id="UP000478090">
    <property type="component" value="Unassembled WGS sequence"/>
</dbReference>
<evidence type="ECO:0000256" key="1">
    <source>
        <dbReference type="SAM" id="MobiDB-lite"/>
    </source>
</evidence>
<evidence type="ECO:0000313" key="2">
    <source>
        <dbReference type="EMBL" id="MYM39395.1"/>
    </source>
</evidence>
<dbReference type="RefSeq" id="WP_161038751.1">
    <property type="nucleotide sequence ID" value="NZ_WWCM01000004.1"/>
</dbReference>